<keyword evidence="4 9" id="KW-0805">Transcription regulation</keyword>
<keyword evidence="2 8" id="KW-0863">Zinc-finger</keyword>
<proteinExistence type="predicted"/>
<organism evidence="12 13">
    <name type="scientific">Canna indica</name>
    <name type="common">Indian-shot</name>
    <dbReference type="NCBI Taxonomy" id="4628"/>
    <lineage>
        <taxon>Eukaryota</taxon>
        <taxon>Viridiplantae</taxon>
        <taxon>Streptophyta</taxon>
        <taxon>Embryophyta</taxon>
        <taxon>Tracheophyta</taxon>
        <taxon>Spermatophyta</taxon>
        <taxon>Magnoliopsida</taxon>
        <taxon>Liliopsida</taxon>
        <taxon>Zingiberales</taxon>
        <taxon>Cannaceae</taxon>
        <taxon>Canna</taxon>
    </lineage>
</organism>
<evidence type="ECO:0000256" key="7">
    <source>
        <dbReference type="ARBA" id="ARBA00023242"/>
    </source>
</evidence>
<dbReference type="GO" id="GO:0003700">
    <property type="term" value="F:DNA-binding transcription factor activity"/>
    <property type="evidence" value="ECO:0007669"/>
    <property type="project" value="UniProtKB-UniRule"/>
</dbReference>
<name>A0AAQ3QPB2_9LILI</name>
<evidence type="ECO:0000256" key="3">
    <source>
        <dbReference type="ARBA" id="ARBA00022833"/>
    </source>
</evidence>
<keyword evidence="1 9" id="KW-0479">Metal-binding</keyword>
<evidence type="ECO:0000256" key="4">
    <source>
        <dbReference type="ARBA" id="ARBA00023015"/>
    </source>
</evidence>
<feature type="compositionally biased region" description="Gly residues" evidence="10">
    <location>
        <begin position="338"/>
        <end position="351"/>
    </location>
</feature>
<dbReference type="GO" id="GO:0008270">
    <property type="term" value="F:zinc ion binding"/>
    <property type="evidence" value="ECO:0007669"/>
    <property type="project" value="UniProtKB-KW"/>
</dbReference>
<gene>
    <name evidence="12" type="ORF">Cni_G25288</name>
</gene>
<evidence type="ECO:0000313" key="13">
    <source>
        <dbReference type="Proteomes" id="UP001327560"/>
    </source>
</evidence>
<dbReference type="GO" id="GO:0003677">
    <property type="term" value="F:DNA binding"/>
    <property type="evidence" value="ECO:0007669"/>
    <property type="project" value="UniProtKB-UniRule"/>
</dbReference>
<keyword evidence="13" id="KW-1185">Reference proteome</keyword>
<accession>A0AAQ3QPB2</accession>
<feature type="compositionally biased region" description="Low complexity" evidence="10">
    <location>
        <begin position="148"/>
        <end position="174"/>
    </location>
</feature>
<dbReference type="PANTHER" id="PTHR31992">
    <property type="entry name" value="DOF ZINC FINGER PROTEIN DOF1.4-RELATED"/>
    <property type="match status" value="1"/>
</dbReference>
<dbReference type="PROSITE" id="PS01361">
    <property type="entry name" value="ZF_DOF_1"/>
    <property type="match status" value="1"/>
</dbReference>
<sequence>MVFPSVPVYLDPPNWNQQQAHHHHHQQQQQQQGSSSSFGGGAEASQLPPVGLAAPRPDGAMAGSIRPGSMADRARFAKIPQPEPGLKCPRCDSTNTKFCYFNNYSLSQPRHFCKTCRRYWTRGGALRNVPVGGGCRRNKRTKSGGAGSSASKSASTTTNQTGGGASSSSSTATSAGVGGAIASHSVALPSQFPFMPSLHPLPDFAATNFGMSFSGIQPVDTLDYQLGSGSGTAGIGLENLRLHQMQQFPLLGGALDLPQTPQPPPPPVSGLYSFVGGESGAFMGGSFAGQVPTKPSGSGLITQMASVKMEENNQQLLNFPRQYLGISRNDQFWSSTGSGSGGGGSSSGTGGWSTDLSGFNSSSGNIL</sequence>
<evidence type="ECO:0000256" key="6">
    <source>
        <dbReference type="ARBA" id="ARBA00023163"/>
    </source>
</evidence>
<comment type="function">
    <text evidence="9">Transcription factor that binds specifically to a 5'-AA[AG]G-3' consensus core sequence.</text>
</comment>
<feature type="domain" description="Dof-type" evidence="11">
    <location>
        <begin position="86"/>
        <end position="140"/>
    </location>
</feature>
<keyword evidence="6 9" id="KW-0804">Transcription</keyword>
<keyword evidence="5 8" id="KW-0238">DNA-binding</keyword>
<feature type="compositionally biased region" description="Low complexity" evidence="10">
    <location>
        <begin position="27"/>
        <end position="37"/>
    </location>
</feature>
<evidence type="ECO:0000256" key="10">
    <source>
        <dbReference type="SAM" id="MobiDB-lite"/>
    </source>
</evidence>
<reference evidence="12 13" key="1">
    <citation type="submission" date="2023-10" db="EMBL/GenBank/DDBJ databases">
        <title>Chromosome-scale genome assembly provides insights into flower coloration mechanisms of Canna indica.</title>
        <authorList>
            <person name="Li C."/>
        </authorList>
    </citation>
    <scope>NUCLEOTIDE SEQUENCE [LARGE SCALE GENOMIC DNA]</scope>
    <source>
        <tissue evidence="12">Flower</tissue>
    </source>
</reference>
<evidence type="ECO:0000313" key="12">
    <source>
        <dbReference type="EMBL" id="WOL16501.1"/>
    </source>
</evidence>
<feature type="region of interest" description="Disordered" evidence="10">
    <location>
        <begin position="334"/>
        <end position="355"/>
    </location>
</feature>
<evidence type="ECO:0000256" key="1">
    <source>
        <dbReference type="ARBA" id="ARBA00022723"/>
    </source>
</evidence>
<dbReference type="PROSITE" id="PS50884">
    <property type="entry name" value="ZF_DOF_2"/>
    <property type="match status" value="1"/>
</dbReference>
<evidence type="ECO:0000256" key="5">
    <source>
        <dbReference type="ARBA" id="ARBA00023125"/>
    </source>
</evidence>
<dbReference type="InterPro" id="IPR003851">
    <property type="entry name" value="Znf_Dof"/>
</dbReference>
<feature type="region of interest" description="Disordered" evidence="10">
    <location>
        <begin position="12"/>
        <end position="67"/>
    </location>
</feature>
<evidence type="ECO:0000256" key="8">
    <source>
        <dbReference type="PROSITE-ProRule" id="PRU00071"/>
    </source>
</evidence>
<keyword evidence="3 9" id="KW-0862">Zinc</keyword>
<evidence type="ECO:0000256" key="9">
    <source>
        <dbReference type="RuleBase" id="RU369094"/>
    </source>
</evidence>
<dbReference type="InterPro" id="IPR045174">
    <property type="entry name" value="Dof"/>
</dbReference>
<feature type="region of interest" description="Disordered" evidence="10">
    <location>
        <begin position="130"/>
        <end position="174"/>
    </location>
</feature>
<dbReference type="Pfam" id="PF02701">
    <property type="entry name" value="Zn_ribbon_Dof"/>
    <property type="match status" value="1"/>
</dbReference>
<evidence type="ECO:0000259" key="11">
    <source>
        <dbReference type="PROSITE" id="PS50884"/>
    </source>
</evidence>
<dbReference type="PANTHER" id="PTHR31992:SF361">
    <property type="entry name" value="DOF ZINC FINGER PROTEIN"/>
    <property type="match status" value="1"/>
</dbReference>
<evidence type="ECO:0000256" key="2">
    <source>
        <dbReference type="ARBA" id="ARBA00022771"/>
    </source>
</evidence>
<dbReference type="EMBL" id="CP136897">
    <property type="protein sequence ID" value="WOL16501.1"/>
    <property type="molecule type" value="Genomic_DNA"/>
</dbReference>
<dbReference type="Proteomes" id="UP001327560">
    <property type="component" value="Chromosome 8"/>
</dbReference>
<keyword evidence="7 8" id="KW-0539">Nucleus</keyword>
<comment type="subcellular location">
    <subcellularLocation>
        <location evidence="8 9">Nucleus</location>
    </subcellularLocation>
</comment>
<protein>
    <recommendedName>
        <fullName evidence="9">Dof zinc finger protein</fullName>
    </recommendedName>
</protein>
<dbReference type="AlphaFoldDB" id="A0AAQ3QPB2"/>
<dbReference type="GO" id="GO:0005634">
    <property type="term" value="C:nucleus"/>
    <property type="evidence" value="ECO:0007669"/>
    <property type="project" value="UniProtKB-SubCell"/>
</dbReference>